<reference evidence="1 2" key="1">
    <citation type="submission" date="2018-07" db="EMBL/GenBank/DDBJ databases">
        <title>Diversity of Mesorhizobium strains in Brazil.</title>
        <authorList>
            <person name="Helene L.C.F."/>
            <person name="Dall'Agnol R."/>
            <person name="Delamuta J.R.M."/>
            <person name="Hungria M."/>
        </authorList>
    </citation>
    <scope>NUCLEOTIDE SEQUENCE [LARGE SCALE GENOMIC DNA]</scope>
    <source>
        <strain evidence="1 2">CNPSo 3140</strain>
    </source>
</reference>
<keyword evidence="2" id="KW-1185">Reference proteome</keyword>
<organism evidence="1 2">
    <name type="scientific">Mesorhizobium atlanticum</name>
    <dbReference type="NCBI Taxonomy" id="2233532"/>
    <lineage>
        <taxon>Bacteria</taxon>
        <taxon>Pseudomonadati</taxon>
        <taxon>Pseudomonadota</taxon>
        <taxon>Alphaproteobacteria</taxon>
        <taxon>Hyphomicrobiales</taxon>
        <taxon>Phyllobacteriaceae</taxon>
        <taxon>Mesorhizobium</taxon>
    </lineage>
</organism>
<dbReference type="AlphaFoldDB" id="A0A330GZH0"/>
<dbReference type="EMBL" id="QMBQ01000001">
    <property type="protein sequence ID" value="RAZ80540.1"/>
    <property type="molecule type" value="Genomic_DNA"/>
</dbReference>
<dbReference type="Proteomes" id="UP000251956">
    <property type="component" value="Unassembled WGS sequence"/>
</dbReference>
<dbReference type="RefSeq" id="WP_112126074.1">
    <property type="nucleotide sequence ID" value="NZ_QMBQ01000001.1"/>
</dbReference>
<name>A0A330GZH0_9HYPH</name>
<comment type="caution">
    <text evidence="1">The sequence shown here is derived from an EMBL/GenBank/DDBJ whole genome shotgun (WGS) entry which is preliminary data.</text>
</comment>
<accession>A0A330GZH0</accession>
<proteinExistence type="predicted"/>
<gene>
    <name evidence="1" type="ORF">DPM35_04490</name>
</gene>
<protein>
    <submittedName>
        <fullName evidence="1">Uncharacterized protein</fullName>
    </submittedName>
</protein>
<evidence type="ECO:0000313" key="2">
    <source>
        <dbReference type="Proteomes" id="UP000251956"/>
    </source>
</evidence>
<sequence>MDGITLSAEQIGAWRREIASARLLPFPASGPLSPAPVHLEGALLAPADADGSRKTGGRL</sequence>
<evidence type="ECO:0000313" key="1">
    <source>
        <dbReference type="EMBL" id="RAZ80540.1"/>
    </source>
</evidence>